<feature type="compositionally biased region" description="Acidic residues" evidence="4">
    <location>
        <begin position="54"/>
        <end position="67"/>
    </location>
</feature>
<accession>A0A835M1Z7</accession>
<organism evidence="5 6">
    <name type="scientific">Coptis chinensis</name>
    <dbReference type="NCBI Taxonomy" id="261450"/>
    <lineage>
        <taxon>Eukaryota</taxon>
        <taxon>Viridiplantae</taxon>
        <taxon>Streptophyta</taxon>
        <taxon>Embryophyta</taxon>
        <taxon>Tracheophyta</taxon>
        <taxon>Spermatophyta</taxon>
        <taxon>Magnoliopsida</taxon>
        <taxon>Ranunculales</taxon>
        <taxon>Ranunculaceae</taxon>
        <taxon>Coptidoideae</taxon>
        <taxon>Coptis</taxon>
    </lineage>
</organism>
<dbReference type="CDD" id="cd00353">
    <property type="entry name" value="Ribosomal_S15p_S13e"/>
    <property type="match status" value="1"/>
</dbReference>
<dbReference type="GO" id="GO:0070181">
    <property type="term" value="F:small ribosomal subunit rRNA binding"/>
    <property type="evidence" value="ECO:0007669"/>
    <property type="project" value="TreeGrafter"/>
</dbReference>
<feature type="compositionally biased region" description="Acidic residues" evidence="4">
    <location>
        <begin position="9"/>
        <end position="33"/>
    </location>
</feature>
<evidence type="ECO:0000313" key="5">
    <source>
        <dbReference type="EMBL" id="KAF9613447.1"/>
    </source>
</evidence>
<dbReference type="InterPro" id="IPR000589">
    <property type="entry name" value="Ribosomal_uS15"/>
</dbReference>
<dbReference type="PANTHER" id="PTHR11885">
    <property type="entry name" value="RIBOSOMAL PROTEIN S15P/S13E"/>
    <property type="match status" value="1"/>
</dbReference>
<dbReference type="SUPFAM" id="SSF47060">
    <property type="entry name" value="S15/NS1 RNA-binding domain"/>
    <property type="match status" value="1"/>
</dbReference>
<dbReference type="GO" id="GO:0006412">
    <property type="term" value="P:translation"/>
    <property type="evidence" value="ECO:0007669"/>
    <property type="project" value="InterPro"/>
</dbReference>
<dbReference type="Gene3D" id="1.10.287.10">
    <property type="entry name" value="S15/NS1, RNA-binding"/>
    <property type="match status" value="1"/>
</dbReference>
<comment type="similarity">
    <text evidence="1">Belongs to the universal ribosomal protein uS15 family.</text>
</comment>
<dbReference type="GO" id="GO:0022627">
    <property type="term" value="C:cytosolic small ribosomal subunit"/>
    <property type="evidence" value="ECO:0007669"/>
    <property type="project" value="TreeGrafter"/>
</dbReference>
<protein>
    <submittedName>
        <fullName evidence="5">Uncharacterized protein</fullName>
    </submittedName>
</protein>
<keyword evidence="2" id="KW-0689">Ribosomal protein</keyword>
<evidence type="ECO:0000256" key="2">
    <source>
        <dbReference type="ARBA" id="ARBA00022980"/>
    </source>
</evidence>
<feature type="compositionally biased region" description="Basic and acidic residues" evidence="4">
    <location>
        <begin position="34"/>
        <end position="53"/>
    </location>
</feature>
<dbReference type="PROSITE" id="PS00362">
    <property type="entry name" value="RIBOSOMAL_S15"/>
    <property type="match status" value="1"/>
</dbReference>
<evidence type="ECO:0000313" key="6">
    <source>
        <dbReference type="Proteomes" id="UP000631114"/>
    </source>
</evidence>
<dbReference type="InterPro" id="IPR009068">
    <property type="entry name" value="uS15_NS1_RNA-bd_sf"/>
</dbReference>
<keyword evidence="6" id="KW-1185">Reference proteome</keyword>
<dbReference type="Proteomes" id="UP000631114">
    <property type="component" value="Unassembled WGS sequence"/>
</dbReference>
<comment type="caution">
    <text evidence="5">The sequence shown here is derived from an EMBL/GenBank/DDBJ whole genome shotgun (WGS) entry which is preliminary data.</text>
</comment>
<sequence>MGKMASQDTNDDDSTDGDFSAEEDAHDFSEDDEISFKKVDKSSRTKKNSYHDFSDEDLDDEDYCNDEDGNKKLEISNPSSKESHRSSKTPKGPCRAKVMATNSGSKLTVTFNANGQPVGENSVQFSSYLGNIASEMVPLTFSDWRAIKNGYKDLYWQSVLQKFILDEGCITYALQQIGRLWWAHKSRLRGKIRVYMKKKKDIACLKPKDCDDAEWEMFVKQMSRRKFILKSHKFQAMREKQDLPHTCSRQDYARLECEMQGISSSALPREVLQFGSKSHLKIITQVKSVTGSKILRILQAHGLTPEIPEDLYHLIKKVVTIFKHLERNRKDNDSKFRLILVESRIHRLARYYKRTKKLPLSRNSE</sequence>
<proteinExistence type="inferred from homology"/>
<dbReference type="PANTHER" id="PTHR11885:SF6">
    <property type="entry name" value="SMALL RIBOSOMAL SUBUNIT PROTEIN US15"/>
    <property type="match status" value="1"/>
</dbReference>
<dbReference type="EMBL" id="JADFTS010000003">
    <property type="protein sequence ID" value="KAF9613447.1"/>
    <property type="molecule type" value="Genomic_DNA"/>
</dbReference>
<dbReference type="OrthoDB" id="623277at2759"/>
<evidence type="ECO:0000256" key="4">
    <source>
        <dbReference type="SAM" id="MobiDB-lite"/>
    </source>
</evidence>
<dbReference type="GO" id="GO:0005730">
    <property type="term" value="C:nucleolus"/>
    <property type="evidence" value="ECO:0007669"/>
    <property type="project" value="TreeGrafter"/>
</dbReference>
<dbReference type="AlphaFoldDB" id="A0A835M1Z7"/>
<evidence type="ECO:0000256" key="3">
    <source>
        <dbReference type="ARBA" id="ARBA00023274"/>
    </source>
</evidence>
<dbReference type="GO" id="GO:0003735">
    <property type="term" value="F:structural constituent of ribosome"/>
    <property type="evidence" value="ECO:0007669"/>
    <property type="project" value="InterPro"/>
</dbReference>
<dbReference type="Pfam" id="PF00312">
    <property type="entry name" value="Ribosomal_S15"/>
    <property type="match status" value="1"/>
</dbReference>
<evidence type="ECO:0000256" key="1">
    <source>
        <dbReference type="ARBA" id="ARBA00008434"/>
    </source>
</evidence>
<dbReference type="Gene3D" id="4.10.860.130">
    <property type="match status" value="1"/>
</dbReference>
<feature type="region of interest" description="Disordered" evidence="4">
    <location>
        <begin position="1"/>
        <end position="96"/>
    </location>
</feature>
<reference evidence="5 6" key="1">
    <citation type="submission" date="2020-10" db="EMBL/GenBank/DDBJ databases">
        <title>The Coptis chinensis genome and diversification of protoberbering-type alkaloids.</title>
        <authorList>
            <person name="Wang B."/>
            <person name="Shu S."/>
            <person name="Song C."/>
            <person name="Liu Y."/>
        </authorList>
    </citation>
    <scope>NUCLEOTIDE SEQUENCE [LARGE SCALE GENOMIC DNA]</scope>
    <source>
        <strain evidence="5">HL-2020</strain>
        <tissue evidence="5">Leaf</tissue>
    </source>
</reference>
<dbReference type="InterPro" id="IPR023029">
    <property type="entry name" value="Ribosomal_uS15_arc_euk"/>
</dbReference>
<gene>
    <name evidence="5" type="ORF">IFM89_008294</name>
</gene>
<name>A0A835M1Z7_9MAGN</name>
<dbReference type="SMART" id="SM01387">
    <property type="entry name" value="Ribosomal_S15"/>
    <property type="match status" value="1"/>
</dbReference>
<dbReference type="FunFam" id="1.10.287.10:FF:000003">
    <property type="entry name" value="40S ribosomal protein S13"/>
    <property type="match status" value="1"/>
</dbReference>
<keyword evidence="3" id="KW-0687">Ribonucleoprotein</keyword>